<organism evidence="6 7">
    <name type="scientific">Durusdinium trenchii</name>
    <dbReference type="NCBI Taxonomy" id="1381693"/>
    <lineage>
        <taxon>Eukaryota</taxon>
        <taxon>Sar</taxon>
        <taxon>Alveolata</taxon>
        <taxon>Dinophyceae</taxon>
        <taxon>Suessiales</taxon>
        <taxon>Symbiodiniaceae</taxon>
        <taxon>Durusdinium</taxon>
    </lineage>
</organism>
<dbReference type="Gene3D" id="1.25.10.10">
    <property type="entry name" value="Leucine-rich Repeat Variant"/>
    <property type="match status" value="1"/>
</dbReference>
<gene>
    <name evidence="6" type="ORF">SCF082_LOCUS25291</name>
</gene>
<sequence length="1207" mass="132333">MAEAGPSFLDAIGQSILDSASSIDAHIDAGALIDRISGDATSSSAHRARQFALSELKALAKRAPGAVVATEGAVVAILRVVEKLSPKGDEEIEDENVESLQEALECLGYLMDDSTTKAVGKGEVKEMQQDGTRAQLVAELAVKHSENGKQLLRLLSVGETSTQYDALVLLQKIYRRLPEPVNSAILADPRSLGHMMNVLQSSPIEYIRNESLGLLLLITASNADIQTIVTVQGFIETIFSILEDEDLTAGGKVARDLLQCLINVVGNPTCQKYLRETNGAASIVSAISSVITGKPSDEDEDDFEEYEKREGEHRWSCLSLLVDASLALVEGDQAEANRLALVKAGALELLQHLAEPMAEAPQLRLLRVFEALEPCPQAAERLQSFARRRAPLLFDLVAVLLGPVTPLTLRNALGRVLCRCIARHSSLQSFLCSSLGPELQEEPNEATPAGRLVVELLEAAARGGGASSDSLWFALQLLLATLVGNANVQTACVAMPVSIPSDAGPAETFQELLFRAFSAMARTVGAHANEADSDGRPNELACLVGFLKLLLYWLANCPPVLSSFATSPVMIPVAMDLTAFSGAGAFYGVQIQGLACLIMGACIMSESEAVDSMSLISQRIGIETFQHKVECLWRSEALQRPARSLGEFRWFNGHYRGFVREHQRAVQRRMVQLYVSQGVGGSGLSEDVADHYKQLIRVRSVNMQPGETICMTLADAEHRVAGEEFIALKSVGIAKSLQLDAVLVIKVWAMLDTPPLSKHAEKRALGEVRIPLKHLGDHCNRMLYQTWVNLESAGLNDSVAQLGYGGAFSNGSEALMQNIMSGPRQLYQPKACISLCQNTELAESDRIQWGPNLPRKDRINRWGPLLRSQQQHAIMCAAQHLEANPPGGSDLLQRLLHLRAQAEEQSLEIDALQEQLQSCSRTTTAPTSAEALEGGRWTALGGDGWREKPSMTLLEERTNRQLQEVRGLAIQSEASLSRRGKEAEAQKELEEQRSLSVELQSELRALELELSKIGEEANNKIEAANVRIRALRREREEAQRQLEERREGNMKLQSMLEEIEEEKSQLMQQKEALIRIVEDLHSSCTQAGLPATDRASIDPWLCHENEQLRSEVEAFMTRSLKASSAALADKADALETENKALHLEVEQLQSRRDQEVSRLETERNKLRMAVSELELQLQSMAVSYGQVEQNNAELRAALDKAQGRSTA</sequence>
<dbReference type="InterPro" id="IPR006953">
    <property type="entry name" value="Vesicle_Uso1_P115_head"/>
</dbReference>
<dbReference type="Proteomes" id="UP001642464">
    <property type="component" value="Unassembled WGS sequence"/>
</dbReference>
<accession>A0ABP0LZ98</accession>
<evidence type="ECO:0000259" key="5">
    <source>
        <dbReference type="Pfam" id="PF04869"/>
    </source>
</evidence>
<dbReference type="PANTHER" id="PTHR10013">
    <property type="entry name" value="GENERAL VESICULAR TRANSPORT FACTOR P115"/>
    <property type="match status" value="1"/>
</dbReference>
<evidence type="ECO:0000256" key="4">
    <source>
        <dbReference type="SAM" id="Coils"/>
    </source>
</evidence>
<evidence type="ECO:0000256" key="2">
    <source>
        <dbReference type="ARBA" id="ARBA00023034"/>
    </source>
</evidence>
<feature type="coiled-coil region" evidence="4">
    <location>
        <begin position="895"/>
        <end position="922"/>
    </location>
</feature>
<feature type="coiled-coil region" evidence="4">
    <location>
        <begin position="1131"/>
        <end position="1204"/>
    </location>
</feature>
<comment type="caution">
    <text evidence="6">The sequence shown here is derived from an EMBL/GenBank/DDBJ whole genome shotgun (WGS) entry which is preliminary data.</text>
</comment>
<name>A0ABP0LZ98_9DINO</name>
<reference evidence="6 7" key="1">
    <citation type="submission" date="2024-02" db="EMBL/GenBank/DDBJ databases">
        <authorList>
            <person name="Chen Y."/>
            <person name="Shah S."/>
            <person name="Dougan E. K."/>
            <person name="Thang M."/>
            <person name="Chan C."/>
        </authorList>
    </citation>
    <scope>NUCLEOTIDE SEQUENCE [LARGE SCALE GENOMIC DNA]</scope>
</reference>
<dbReference type="SUPFAM" id="SSF48371">
    <property type="entry name" value="ARM repeat"/>
    <property type="match status" value="1"/>
</dbReference>
<dbReference type="Pfam" id="PF04869">
    <property type="entry name" value="Uso1_p115_head"/>
    <property type="match status" value="1"/>
</dbReference>
<dbReference type="EMBL" id="CAXAMM010018891">
    <property type="protein sequence ID" value="CAK9044547.1"/>
    <property type="molecule type" value="Genomic_DNA"/>
</dbReference>
<keyword evidence="7" id="KW-1185">Reference proteome</keyword>
<dbReference type="InterPro" id="IPR016024">
    <property type="entry name" value="ARM-type_fold"/>
</dbReference>
<dbReference type="PANTHER" id="PTHR10013:SF0">
    <property type="entry name" value="GENERAL VESICULAR TRANSPORT FACTOR P115"/>
    <property type="match status" value="1"/>
</dbReference>
<protein>
    <submittedName>
        <fullName evidence="6">General vesicular transport factor p115 (Protein USO1 homolog) (Transcytosis-associated protein) (TAP) (Vesicle-docking protein)</fullName>
    </submittedName>
</protein>
<feature type="domain" description="Vesicle tethering protein Uso1/P115-like head" evidence="5">
    <location>
        <begin position="390"/>
        <end position="664"/>
    </location>
</feature>
<comment type="subcellular location">
    <subcellularLocation>
        <location evidence="1">Golgi apparatus</location>
    </subcellularLocation>
</comment>
<feature type="coiled-coil region" evidence="4">
    <location>
        <begin position="982"/>
        <end position="1076"/>
    </location>
</feature>
<evidence type="ECO:0000256" key="3">
    <source>
        <dbReference type="ARBA" id="ARBA00023054"/>
    </source>
</evidence>
<evidence type="ECO:0000313" key="6">
    <source>
        <dbReference type="EMBL" id="CAK9044547.1"/>
    </source>
</evidence>
<dbReference type="InterPro" id="IPR024095">
    <property type="entry name" value="Vesicle_P115"/>
</dbReference>
<keyword evidence="3 4" id="KW-0175">Coiled coil</keyword>
<dbReference type="InterPro" id="IPR011989">
    <property type="entry name" value="ARM-like"/>
</dbReference>
<evidence type="ECO:0000313" key="7">
    <source>
        <dbReference type="Proteomes" id="UP001642464"/>
    </source>
</evidence>
<keyword evidence="2" id="KW-0333">Golgi apparatus</keyword>
<proteinExistence type="predicted"/>
<evidence type="ECO:0000256" key="1">
    <source>
        <dbReference type="ARBA" id="ARBA00004555"/>
    </source>
</evidence>